<gene>
    <name evidence="1" type="ORF">SISSUDRAFT_1133638</name>
</gene>
<protein>
    <submittedName>
        <fullName evidence="1">Uncharacterized protein</fullName>
    </submittedName>
</protein>
<proteinExistence type="predicted"/>
<keyword evidence="2" id="KW-1185">Reference proteome</keyword>
<evidence type="ECO:0000313" key="1">
    <source>
        <dbReference type="EMBL" id="KZT31139.1"/>
    </source>
</evidence>
<evidence type="ECO:0000313" key="2">
    <source>
        <dbReference type="Proteomes" id="UP000076798"/>
    </source>
</evidence>
<sequence length="82" mass="9234">QQLALFCAARSSPHITFFALCSSRADTINRRSPSKHSSHCQLLYQHSTPFAATTSFSSLPVPQNCQDGTHKLKVDIWQEFRV</sequence>
<accession>A0A165WGW9</accession>
<reference evidence="1 2" key="1">
    <citation type="journal article" date="2016" name="Mol. Biol. Evol.">
        <title>Comparative Genomics of Early-Diverging Mushroom-Forming Fungi Provides Insights into the Origins of Lignocellulose Decay Capabilities.</title>
        <authorList>
            <person name="Nagy L.G."/>
            <person name="Riley R."/>
            <person name="Tritt A."/>
            <person name="Adam C."/>
            <person name="Daum C."/>
            <person name="Floudas D."/>
            <person name="Sun H."/>
            <person name="Yadav J.S."/>
            <person name="Pangilinan J."/>
            <person name="Larsson K.H."/>
            <person name="Matsuura K."/>
            <person name="Barry K."/>
            <person name="Labutti K."/>
            <person name="Kuo R."/>
            <person name="Ohm R.A."/>
            <person name="Bhattacharya S.S."/>
            <person name="Shirouzu T."/>
            <person name="Yoshinaga Y."/>
            <person name="Martin F.M."/>
            <person name="Grigoriev I.V."/>
            <person name="Hibbett D.S."/>
        </authorList>
    </citation>
    <scope>NUCLEOTIDE SEQUENCE [LARGE SCALE GENOMIC DNA]</scope>
    <source>
        <strain evidence="1 2">HHB10207 ss-3</strain>
    </source>
</reference>
<organism evidence="1 2">
    <name type="scientific">Sistotremastrum suecicum HHB10207 ss-3</name>
    <dbReference type="NCBI Taxonomy" id="1314776"/>
    <lineage>
        <taxon>Eukaryota</taxon>
        <taxon>Fungi</taxon>
        <taxon>Dikarya</taxon>
        <taxon>Basidiomycota</taxon>
        <taxon>Agaricomycotina</taxon>
        <taxon>Agaricomycetes</taxon>
        <taxon>Sistotremastrales</taxon>
        <taxon>Sistotremastraceae</taxon>
        <taxon>Sistotremastrum</taxon>
    </lineage>
</organism>
<feature type="non-terminal residue" evidence="1">
    <location>
        <position position="1"/>
    </location>
</feature>
<dbReference type="AlphaFoldDB" id="A0A165WGW9"/>
<name>A0A165WGW9_9AGAM</name>
<dbReference type="EMBL" id="KV428814">
    <property type="protein sequence ID" value="KZT31139.1"/>
    <property type="molecule type" value="Genomic_DNA"/>
</dbReference>
<dbReference type="Proteomes" id="UP000076798">
    <property type="component" value="Unassembled WGS sequence"/>
</dbReference>